<dbReference type="CDD" id="cd00165">
    <property type="entry name" value="S4"/>
    <property type="match status" value="1"/>
</dbReference>
<accession>A0A1M4UJD0</accession>
<proteinExistence type="predicted"/>
<dbReference type="Gene3D" id="3.30.70.330">
    <property type="match status" value="1"/>
</dbReference>
<feature type="domain" description="Ribosome-associated protein quality control protein P2 RNA-binding" evidence="2">
    <location>
        <begin position="89"/>
        <end position="167"/>
    </location>
</feature>
<reference evidence="4" key="1">
    <citation type="submission" date="2016-11" db="EMBL/GenBank/DDBJ databases">
        <authorList>
            <person name="Varghese N."/>
            <person name="Submissions S."/>
        </authorList>
    </citation>
    <scope>NUCLEOTIDE SEQUENCE [LARGE SCALE GENOMIC DNA]</scope>
    <source>
        <strain evidence="4">DSM 12395</strain>
    </source>
</reference>
<evidence type="ECO:0000313" key="3">
    <source>
        <dbReference type="EMBL" id="SHE56670.1"/>
    </source>
</evidence>
<dbReference type="Gene3D" id="3.10.290.10">
    <property type="entry name" value="RNA-binding S4 domain"/>
    <property type="match status" value="1"/>
</dbReference>
<dbReference type="InterPro" id="IPR040591">
    <property type="entry name" value="RqcP2_RBD"/>
</dbReference>
<dbReference type="EMBL" id="FQUY01000003">
    <property type="protein sequence ID" value="SHE56670.1"/>
    <property type="molecule type" value="Genomic_DNA"/>
</dbReference>
<dbReference type="PANTHER" id="PTHR13633:SF3">
    <property type="entry name" value="MITOCHONDRIAL TRANSCRIPTION RESCUE FACTOR 1"/>
    <property type="match status" value="1"/>
</dbReference>
<dbReference type="Gene3D" id="3.30.1370.160">
    <property type="match status" value="1"/>
</dbReference>
<name>A0A1M4UJD0_9FIRM</name>
<dbReference type="RefSeq" id="WP_073235680.1">
    <property type="nucleotide sequence ID" value="NZ_FQUY01000003.1"/>
</dbReference>
<dbReference type="PROSITE" id="PS50889">
    <property type="entry name" value="S4"/>
    <property type="match status" value="1"/>
</dbReference>
<dbReference type="PANTHER" id="PTHR13633">
    <property type="entry name" value="MITOCHONDRIAL TRANSCRIPTION RESCUE FACTOR 1"/>
    <property type="match status" value="1"/>
</dbReference>
<gene>
    <name evidence="3" type="ORF">SAMN02745133_00657</name>
</gene>
<protein>
    <submittedName>
        <fullName evidence="3">RNA-binding protein YlmH, contains S4-like domain</fullName>
    </submittedName>
</protein>
<dbReference type="Pfam" id="PF17774">
    <property type="entry name" value="YlmH_RBD"/>
    <property type="match status" value="1"/>
</dbReference>
<dbReference type="STRING" id="1121429.SAMN02745133_00657"/>
<dbReference type="SUPFAM" id="SSF55174">
    <property type="entry name" value="Alpha-L RNA-binding motif"/>
    <property type="match status" value="1"/>
</dbReference>
<dbReference type="Proteomes" id="UP000184148">
    <property type="component" value="Unassembled WGS sequence"/>
</dbReference>
<sequence length="263" mass="29415">MKLDRQALIGHLRDQEEKAILAKVLDHAENVLKNHRPLLTNFYDPYHTGLIISMLERIPDLDFATNGGYETAERVRTAIFPDYLDENNIDYETVLLAVEGNFKIVKVTHRDFLGSILGLGIKREMVGDLIVTDTGCQVVAVKEVAPYLSANLTRVHRVRVDVREIKPEELVLPEIKVKEIKTTVASLRLDAVAAAGFGTSRTRIAREILAEKLSLNWHTCSNVASPVRPGDIISMRGRGRIEVAEVKGSTRSGRIGIVIRRFL</sequence>
<evidence type="ECO:0000313" key="4">
    <source>
        <dbReference type="Proteomes" id="UP000184148"/>
    </source>
</evidence>
<dbReference type="OrthoDB" id="9812787at2"/>
<dbReference type="InterPro" id="IPR012677">
    <property type="entry name" value="Nucleotide-bd_a/b_plait_sf"/>
</dbReference>
<evidence type="ECO:0000259" key="2">
    <source>
        <dbReference type="Pfam" id="PF17774"/>
    </source>
</evidence>
<evidence type="ECO:0000256" key="1">
    <source>
        <dbReference type="PROSITE-ProRule" id="PRU00182"/>
    </source>
</evidence>
<dbReference type="InterPro" id="IPR036986">
    <property type="entry name" value="S4_RNA-bd_sf"/>
</dbReference>
<keyword evidence="1" id="KW-0694">RNA-binding</keyword>
<keyword evidence="4" id="KW-1185">Reference proteome</keyword>
<dbReference type="GO" id="GO:0003723">
    <property type="term" value="F:RNA binding"/>
    <property type="evidence" value="ECO:0007669"/>
    <property type="project" value="UniProtKB-KW"/>
</dbReference>
<dbReference type="AlphaFoldDB" id="A0A1M4UJD0"/>
<organism evidence="3 4">
    <name type="scientific">Desulforamulus putei DSM 12395</name>
    <dbReference type="NCBI Taxonomy" id="1121429"/>
    <lineage>
        <taxon>Bacteria</taxon>
        <taxon>Bacillati</taxon>
        <taxon>Bacillota</taxon>
        <taxon>Clostridia</taxon>
        <taxon>Eubacteriales</taxon>
        <taxon>Peptococcaceae</taxon>
        <taxon>Desulforamulus</taxon>
    </lineage>
</organism>